<evidence type="ECO:0000256" key="1">
    <source>
        <dbReference type="SAM" id="MobiDB-lite"/>
    </source>
</evidence>
<dbReference type="EMBL" id="KZ998972">
    <property type="protein sequence ID" value="RKO85551.1"/>
    <property type="molecule type" value="Genomic_DNA"/>
</dbReference>
<feature type="compositionally biased region" description="Basic and acidic residues" evidence="1">
    <location>
        <begin position="60"/>
        <end position="70"/>
    </location>
</feature>
<dbReference type="AlphaFoldDB" id="A0A4P9W095"/>
<sequence length="369" mass="40035">MFAGSVGQPNPLLIHTTLFPQKATNVEPTVVGRGVILSICNRKPAKKMVRKSFLPKGKPLARERAPREAHWSSTESSGVAEMLEPSGVVFRSFELPNGTVTAADALRTHATGPPLLPALLSKMSLVNSLVLLLLASAAPALAQAQAQVIKWETANWDSRRGGENPGHVAAAVFVASGCGTNFFVSRALHLAQQVPAASGQSKEKKPQPLTLKRNRTVESDTPHAESQIISVRAHLRLHLRMPNHVKSIIPLRKRNILQKRRKCRLHTGRIQRIVDIHDHVLLLRRPARHNNARRDGPAVGALVVEVDNLVRGDPVHVERAEFGAEGERDVGVVADEEGGPAVGAAAREVHCTNGTPCRDPPRLQSGYTE</sequence>
<name>A0A4P9W095_9FUNG</name>
<keyword evidence="3" id="KW-1185">Reference proteome</keyword>
<accession>A0A4P9W095</accession>
<organism evidence="2 3">
    <name type="scientific">Blyttiomyces helicus</name>
    <dbReference type="NCBI Taxonomy" id="388810"/>
    <lineage>
        <taxon>Eukaryota</taxon>
        <taxon>Fungi</taxon>
        <taxon>Fungi incertae sedis</taxon>
        <taxon>Chytridiomycota</taxon>
        <taxon>Chytridiomycota incertae sedis</taxon>
        <taxon>Chytridiomycetes</taxon>
        <taxon>Chytridiomycetes incertae sedis</taxon>
        <taxon>Blyttiomyces</taxon>
    </lineage>
</organism>
<feature type="region of interest" description="Disordered" evidence="1">
    <location>
        <begin position="57"/>
        <end position="77"/>
    </location>
</feature>
<protein>
    <submittedName>
        <fullName evidence="2">Uncharacterized protein</fullName>
    </submittedName>
</protein>
<gene>
    <name evidence="2" type="ORF">BDK51DRAFT_48423</name>
</gene>
<proteinExistence type="predicted"/>
<evidence type="ECO:0000313" key="3">
    <source>
        <dbReference type="Proteomes" id="UP000269721"/>
    </source>
</evidence>
<reference evidence="3" key="1">
    <citation type="journal article" date="2018" name="Nat. Microbiol.">
        <title>Leveraging single-cell genomics to expand the fungal tree of life.</title>
        <authorList>
            <person name="Ahrendt S.R."/>
            <person name="Quandt C.A."/>
            <person name="Ciobanu D."/>
            <person name="Clum A."/>
            <person name="Salamov A."/>
            <person name="Andreopoulos B."/>
            <person name="Cheng J.F."/>
            <person name="Woyke T."/>
            <person name="Pelin A."/>
            <person name="Henrissat B."/>
            <person name="Reynolds N.K."/>
            <person name="Benny G.L."/>
            <person name="Smith M.E."/>
            <person name="James T.Y."/>
            <person name="Grigoriev I.V."/>
        </authorList>
    </citation>
    <scope>NUCLEOTIDE SEQUENCE [LARGE SCALE GENOMIC DNA]</scope>
</reference>
<dbReference type="Proteomes" id="UP000269721">
    <property type="component" value="Unassembled WGS sequence"/>
</dbReference>
<feature type="region of interest" description="Disordered" evidence="1">
    <location>
        <begin position="194"/>
        <end position="225"/>
    </location>
</feature>
<evidence type="ECO:0000313" key="2">
    <source>
        <dbReference type="EMBL" id="RKO85551.1"/>
    </source>
</evidence>